<proteinExistence type="predicted"/>
<name>A0A841J2L6_9SPHN</name>
<feature type="domain" description="Terminase large subunit gp17-like C-terminal" evidence="2">
    <location>
        <begin position="316"/>
        <end position="460"/>
    </location>
</feature>
<dbReference type="NCBIfam" id="TIGR01630">
    <property type="entry name" value="psiM2_ORF9"/>
    <property type="match status" value="1"/>
</dbReference>
<dbReference type="EMBL" id="JACIJP010000003">
    <property type="protein sequence ID" value="MBB6124592.1"/>
    <property type="molecule type" value="Genomic_DNA"/>
</dbReference>
<gene>
    <name evidence="3" type="ORF">FHS92_002337</name>
</gene>
<keyword evidence="4" id="KW-1185">Reference proteome</keyword>
<dbReference type="Gene3D" id="3.30.420.240">
    <property type="match status" value="1"/>
</dbReference>
<accession>A0A841J2L6</accession>
<evidence type="ECO:0000313" key="3">
    <source>
        <dbReference type="EMBL" id="MBB6124592.1"/>
    </source>
</evidence>
<dbReference type="Pfam" id="PF17289">
    <property type="entry name" value="Terminase_6C"/>
    <property type="match status" value="1"/>
</dbReference>
<reference evidence="3 4" key="1">
    <citation type="submission" date="2020-08" db="EMBL/GenBank/DDBJ databases">
        <title>Genomic Encyclopedia of Type Strains, Phase IV (KMG-IV): sequencing the most valuable type-strain genomes for metagenomic binning, comparative biology and taxonomic classification.</title>
        <authorList>
            <person name="Goeker M."/>
        </authorList>
    </citation>
    <scope>NUCLEOTIDE SEQUENCE [LARGE SCALE GENOMIC DNA]</scope>
    <source>
        <strain evidence="3 4">DSM 102255</strain>
    </source>
</reference>
<organism evidence="3 4">
    <name type="scientific">Sphingobium subterraneum</name>
    <dbReference type="NCBI Taxonomy" id="627688"/>
    <lineage>
        <taxon>Bacteria</taxon>
        <taxon>Pseudomonadati</taxon>
        <taxon>Pseudomonadota</taxon>
        <taxon>Alphaproteobacteria</taxon>
        <taxon>Sphingomonadales</taxon>
        <taxon>Sphingomonadaceae</taxon>
        <taxon>Sphingobium</taxon>
    </lineage>
</organism>
<dbReference type="Proteomes" id="UP000552700">
    <property type="component" value="Unassembled WGS sequence"/>
</dbReference>
<protein>
    <submittedName>
        <fullName evidence="3">Putative phage terminase large subunit-like protein</fullName>
    </submittedName>
</protein>
<dbReference type="RefSeq" id="WP_184080795.1">
    <property type="nucleotide sequence ID" value="NZ_JACIJP010000003.1"/>
</dbReference>
<comment type="caution">
    <text evidence="3">The sequence shown here is derived from an EMBL/GenBank/DDBJ whole genome shotgun (WGS) entry which is preliminary data.</text>
</comment>
<dbReference type="InterPro" id="IPR035421">
    <property type="entry name" value="Terminase_6C"/>
</dbReference>
<evidence type="ECO:0000313" key="4">
    <source>
        <dbReference type="Proteomes" id="UP000552700"/>
    </source>
</evidence>
<keyword evidence="1" id="KW-1188">Viral release from host cell</keyword>
<dbReference type="AlphaFoldDB" id="A0A841J2L6"/>
<evidence type="ECO:0000259" key="2">
    <source>
        <dbReference type="Pfam" id="PF17289"/>
    </source>
</evidence>
<evidence type="ECO:0000256" key="1">
    <source>
        <dbReference type="ARBA" id="ARBA00022612"/>
    </source>
</evidence>
<dbReference type="InterPro" id="IPR006517">
    <property type="entry name" value="Phage_terminase_lsu-like_C"/>
</dbReference>
<sequence length="502" mass="57292">MVTEPTPGVQRDIMDGAARQHLYPFALMMMPVVLSDRPYIANNHVEALCVQLEAAFTGGPRSLLVNMPPRYLKSITVSVLFCAWLIGRDPSFKIIVATYGATLSEDHSRLFRRVVRSPFYRRLFPKVRWAVDTVENMVTTRGGGRRNTSLGSGITGVGADLLIVDDLIGTQDIHSEARRAEQKRYVDETLYSRLDNKENAVFIVVQQRLHEDDVIQHLYEKGSWHLFSLPAIATEPQSFPLMNGRSFNRAQGDVLAPLFESRETLAEIERGMTSRIFSAQYQQNPIPDGGDVIKIDWFERVEGLYDREEYEYVVQSWDTASSIEPGSAFSVCMTLGLLERHWEILDIWRERVSMPDLVRAAERLYKKWVPNKLLIENKSSGIGLIQMLRNDPRFTGRRTINAINPGIATEDRMISYSPLLEQGLILIPDEAKWLAAFTHECTAFPKGRYMDQIDALSQFLEWTSTREAKNIVTPPAKRVWPDPYKRTTNSPFGTLDTALWRF</sequence>